<sequence>MAKASSGVASSVRLDLLMQHELQGRAGDLVIVDHDHPSLVDFFRLSDTDLQCCSPENPLRQTGLQEH</sequence>
<gene>
    <name evidence="1" type="ORF">CQ14_39975</name>
</gene>
<dbReference type="EMBL" id="LLYB01000119">
    <property type="protein sequence ID" value="KRR17554.1"/>
    <property type="molecule type" value="Genomic_DNA"/>
</dbReference>
<evidence type="ECO:0000313" key="2">
    <source>
        <dbReference type="Proteomes" id="UP000051660"/>
    </source>
</evidence>
<protein>
    <submittedName>
        <fullName evidence="1">Uncharacterized protein</fullName>
    </submittedName>
</protein>
<evidence type="ECO:0000313" key="1">
    <source>
        <dbReference type="EMBL" id="KRR17554.1"/>
    </source>
</evidence>
<accession>A0A0R3MB80</accession>
<name>A0A0R3MB80_9BRAD</name>
<organism evidence="1 2">
    <name type="scientific">Bradyrhizobium lablabi</name>
    <dbReference type="NCBI Taxonomy" id="722472"/>
    <lineage>
        <taxon>Bacteria</taxon>
        <taxon>Pseudomonadati</taxon>
        <taxon>Pseudomonadota</taxon>
        <taxon>Alphaproteobacteria</taxon>
        <taxon>Hyphomicrobiales</taxon>
        <taxon>Nitrobacteraceae</taxon>
        <taxon>Bradyrhizobium</taxon>
    </lineage>
</organism>
<proteinExistence type="predicted"/>
<dbReference type="Proteomes" id="UP000051660">
    <property type="component" value="Unassembled WGS sequence"/>
</dbReference>
<reference evidence="1 2" key="1">
    <citation type="submission" date="2014-03" db="EMBL/GenBank/DDBJ databases">
        <title>Bradyrhizobium valentinum sp. nov., isolated from effective nodules of Lupinus mariae-josephae, a lupine endemic of basic-lime soils in Eastern Spain.</title>
        <authorList>
            <person name="Duran D."/>
            <person name="Rey L."/>
            <person name="Navarro A."/>
            <person name="Busquets A."/>
            <person name="Imperial J."/>
            <person name="Ruiz-Argueso T."/>
        </authorList>
    </citation>
    <scope>NUCLEOTIDE SEQUENCE [LARGE SCALE GENOMIC DNA]</scope>
    <source>
        <strain evidence="1 2">CCBAU 23086</strain>
    </source>
</reference>
<dbReference type="AlphaFoldDB" id="A0A0R3MB80"/>
<comment type="caution">
    <text evidence="1">The sequence shown here is derived from an EMBL/GenBank/DDBJ whole genome shotgun (WGS) entry which is preliminary data.</text>
</comment>